<gene>
    <name evidence="1" type="ORF">BG844_37425</name>
</gene>
<proteinExistence type="predicted"/>
<dbReference type="AlphaFoldDB" id="A0A1K0GJX4"/>
<keyword evidence="2" id="KW-1185">Reference proteome</keyword>
<comment type="caution">
    <text evidence="1">The sequence shown here is derived from an EMBL/GenBank/DDBJ whole genome shotgun (WGS) entry which is preliminary data.</text>
</comment>
<name>A0A1K0GJX4_9ACTN</name>
<protein>
    <submittedName>
        <fullName evidence="1">Uncharacterized protein</fullName>
    </submittedName>
</protein>
<dbReference type="EMBL" id="MEIA01000563">
    <property type="protein sequence ID" value="OJF09491.1"/>
    <property type="molecule type" value="Genomic_DNA"/>
</dbReference>
<dbReference type="Proteomes" id="UP000182486">
    <property type="component" value="Unassembled WGS sequence"/>
</dbReference>
<organism evidence="1 2">
    <name type="scientific">Couchioplanes caeruleus subsp. caeruleus</name>
    <dbReference type="NCBI Taxonomy" id="56427"/>
    <lineage>
        <taxon>Bacteria</taxon>
        <taxon>Bacillati</taxon>
        <taxon>Actinomycetota</taxon>
        <taxon>Actinomycetes</taxon>
        <taxon>Micromonosporales</taxon>
        <taxon>Micromonosporaceae</taxon>
        <taxon>Couchioplanes</taxon>
    </lineage>
</organism>
<reference evidence="1 2" key="1">
    <citation type="submission" date="2016-09" db="EMBL/GenBank/DDBJ databases">
        <title>Couchioplanes caeruleus draft genome sequence.</title>
        <authorList>
            <person name="Sheehan J."/>
            <person name="Caffrey P."/>
        </authorList>
    </citation>
    <scope>NUCLEOTIDE SEQUENCE [LARGE SCALE GENOMIC DNA]</scope>
    <source>
        <strain evidence="1 2">DSM 43634</strain>
    </source>
</reference>
<evidence type="ECO:0000313" key="2">
    <source>
        <dbReference type="Proteomes" id="UP000182486"/>
    </source>
</evidence>
<sequence>MYGFGFWRAACPLITVLLRSYMMARAWVFSCSCWAADTGGNEIFGGSAGSAASACCLACQERFALSFASYCSNRGCSLWRARLRVSVTVEKVV</sequence>
<accession>A0A1K0GJX4</accession>
<evidence type="ECO:0000313" key="1">
    <source>
        <dbReference type="EMBL" id="OJF09491.1"/>
    </source>
</evidence>